<evidence type="ECO:0000313" key="2">
    <source>
        <dbReference type="WBParaSite" id="Csp11.Scaffold628.g7403.t1"/>
    </source>
</evidence>
<accession>A0A1I7TMI7</accession>
<organism evidence="1 2">
    <name type="scientific">Caenorhabditis tropicalis</name>
    <dbReference type="NCBI Taxonomy" id="1561998"/>
    <lineage>
        <taxon>Eukaryota</taxon>
        <taxon>Metazoa</taxon>
        <taxon>Ecdysozoa</taxon>
        <taxon>Nematoda</taxon>
        <taxon>Chromadorea</taxon>
        <taxon>Rhabditida</taxon>
        <taxon>Rhabditina</taxon>
        <taxon>Rhabditomorpha</taxon>
        <taxon>Rhabditoidea</taxon>
        <taxon>Rhabditidae</taxon>
        <taxon>Peloderinae</taxon>
        <taxon>Caenorhabditis</taxon>
    </lineage>
</organism>
<reference evidence="2" key="1">
    <citation type="submission" date="2016-11" db="UniProtKB">
        <authorList>
            <consortium name="WormBaseParasite"/>
        </authorList>
    </citation>
    <scope>IDENTIFICATION</scope>
</reference>
<dbReference type="Proteomes" id="UP000095282">
    <property type="component" value="Unplaced"/>
</dbReference>
<protein>
    <submittedName>
        <fullName evidence="2">MATH domain-containing protein</fullName>
    </submittedName>
</protein>
<proteinExistence type="predicted"/>
<dbReference type="WBParaSite" id="Csp11.Scaffold628.g7403.t1">
    <property type="protein sequence ID" value="Csp11.Scaffold628.g7403.t1"/>
    <property type="gene ID" value="Csp11.Scaffold628.g7403"/>
</dbReference>
<dbReference type="AlphaFoldDB" id="A0A1I7TMI7"/>
<sequence>MELLIFTVNIQRVEGDYLEIVIRVPKRWQQTEDVPKERVNQTNSWKSYIRSMDRCLQIDGFGISIVPQQYEWTVNLIYLLNDLS</sequence>
<name>A0A1I7TMI7_9PELO</name>
<keyword evidence="1" id="KW-1185">Reference proteome</keyword>
<evidence type="ECO:0000313" key="1">
    <source>
        <dbReference type="Proteomes" id="UP000095282"/>
    </source>
</evidence>